<dbReference type="SUPFAM" id="SSF81653">
    <property type="entry name" value="Calcium ATPase, transduction domain A"/>
    <property type="match status" value="1"/>
</dbReference>
<evidence type="ECO:0000256" key="16">
    <source>
        <dbReference type="RuleBase" id="RU362033"/>
    </source>
</evidence>
<evidence type="ECO:0000256" key="1">
    <source>
        <dbReference type="ARBA" id="ARBA00004141"/>
    </source>
</evidence>
<dbReference type="InterPro" id="IPR001757">
    <property type="entry name" value="P_typ_ATPase"/>
</dbReference>
<feature type="binding site" evidence="14">
    <location>
        <position position="747"/>
    </location>
    <ligand>
        <name>ATP</name>
        <dbReference type="ChEBI" id="CHEBI:30616"/>
    </ligand>
</feature>
<feature type="binding site" evidence="15">
    <location>
        <position position="400"/>
    </location>
    <ligand>
        <name>Mg(2+)</name>
        <dbReference type="ChEBI" id="CHEBI:18420"/>
    </ligand>
</feature>
<evidence type="ECO:0000256" key="5">
    <source>
        <dbReference type="ARBA" id="ARBA00022723"/>
    </source>
</evidence>
<evidence type="ECO:0000256" key="8">
    <source>
        <dbReference type="ARBA" id="ARBA00022842"/>
    </source>
</evidence>
<comment type="cofactor">
    <cofactor evidence="15">
        <name>Mg(2+)</name>
        <dbReference type="ChEBI" id="CHEBI:18420"/>
    </cofactor>
</comment>
<dbReference type="PANTHER" id="PTHR24092">
    <property type="entry name" value="PROBABLE PHOSPHOLIPID-TRANSPORTING ATPASE"/>
    <property type="match status" value="1"/>
</dbReference>
<feature type="transmembrane region" description="Helical" evidence="16">
    <location>
        <begin position="831"/>
        <end position="852"/>
    </location>
</feature>
<feature type="binding site" evidence="14">
    <location>
        <position position="777"/>
    </location>
    <ligand>
        <name>ATP</name>
        <dbReference type="ChEBI" id="CHEBI:30616"/>
    </ligand>
</feature>
<dbReference type="PRINTS" id="PR00119">
    <property type="entry name" value="CATATPASE"/>
</dbReference>
<evidence type="ECO:0000259" key="18">
    <source>
        <dbReference type="Pfam" id="PF16209"/>
    </source>
</evidence>
<protein>
    <recommendedName>
        <fullName evidence="16">Phospholipid-transporting ATPase</fullName>
        <ecNumber evidence="16">7.6.2.1</ecNumber>
    </recommendedName>
</protein>
<evidence type="ECO:0000256" key="17">
    <source>
        <dbReference type="SAM" id="Coils"/>
    </source>
</evidence>
<keyword evidence="21" id="KW-1185">Reference proteome</keyword>
<evidence type="ECO:0000256" key="14">
    <source>
        <dbReference type="PIRSR" id="PIRSR606539-2"/>
    </source>
</evidence>
<evidence type="ECO:0000256" key="9">
    <source>
        <dbReference type="ARBA" id="ARBA00022967"/>
    </source>
</evidence>
<keyword evidence="4 16" id="KW-0812">Transmembrane</keyword>
<dbReference type="InterPro" id="IPR006539">
    <property type="entry name" value="P-type_ATPase_IV"/>
</dbReference>
<dbReference type="PANTHER" id="PTHR24092:SF150">
    <property type="entry name" value="PHOSPHOLIPID-TRANSPORTING ATPASE"/>
    <property type="match status" value="1"/>
</dbReference>
<evidence type="ECO:0000256" key="15">
    <source>
        <dbReference type="PIRSR" id="PIRSR606539-3"/>
    </source>
</evidence>
<evidence type="ECO:0000256" key="11">
    <source>
        <dbReference type="ARBA" id="ARBA00023136"/>
    </source>
</evidence>
<keyword evidence="5 15" id="KW-0479">Metal-binding</keyword>
<evidence type="ECO:0000256" key="13">
    <source>
        <dbReference type="PIRSR" id="PIRSR606539-1"/>
    </source>
</evidence>
<feature type="binding site" evidence="14">
    <location>
        <position position="401"/>
    </location>
    <ligand>
        <name>ATP</name>
        <dbReference type="ChEBI" id="CHEBI:30616"/>
    </ligand>
</feature>
<feature type="binding site" evidence="14">
    <location>
        <position position="402"/>
    </location>
    <ligand>
        <name>ATP</name>
        <dbReference type="ChEBI" id="CHEBI:30616"/>
    </ligand>
</feature>
<dbReference type="EMBL" id="CAJZBQ010000041">
    <property type="protein sequence ID" value="CAG9326924.1"/>
    <property type="molecule type" value="Genomic_DNA"/>
</dbReference>
<comment type="similarity">
    <text evidence="2 16">Belongs to the cation transport ATPase (P-type) (TC 3.A.3) family. Type IV subfamily.</text>
</comment>
<evidence type="ECO:0000313" key="20">
    <source>
        <dbReference type="EMBL" id="CAG9326924.1"/>
    </source>
</evidence>
<dbReference type="SFLD" id="SFLDG00002">
    <property type="entry name" value="C1.7:_P-type_atpase_like"/>
    <property type="match status" value="1"/>
</dbReference>
<dbReference type="AlphaFoldDB" id="A0AAU9JPK6"/>
<name>A0AAU9JPK6_9CILI</name>
<evidence type="ECO:0000256" key="12">
    <source>
        <dbReference type="ARBA" id="ARBA00034036"/>
    </source>
</evidence>
<dbReference type="NCBIfam" id="TIGR01494">
    <property type="entry name" value="ATPase_P-type"/>
    <property type="match status" value="1"/>
</dbReference>
<dbReference type="Gene3D" id="3.40.50.1000">
    <property type="entry name" value="HAD superfamily/HAD-like"/>
    <property type="match status" value="1"/>
</dbReference>
<comment type="catalytic activity">
    <reaction evidence="12 16">
        <text>ATP + H2O + phospholipidSide 1 = ADP + phosphate + phospholipidSide 2.</text>
        <dbReference type="EC" id="7.6.2.1"/>
    </reaction>
</comment>
<feature type="binding site" evidence="14">
    <location>
        <position position="482"/>
    </location>
    <ligand>
        <name>ATP</name>
        <dbReference type="ChEBI" id="CHEBI:30616"/>
    </ligand>
</feature>
<evidence type="ECO:0000256" key="10">
    <source>
        <dbReference type="ARBA" id="ARBA00022989"/>
    </source>
</evidence>
<evidence type="ECO:0000256" key="4">
    <source>
        <dbReference type="ARBA" id="ARBA00022692"/>
    </source>
</evidence>
<feature type="binding site" evidence="14">
    <location>
        <position position="579"/>
    </location>
    <ligand>
        <name>ATP</name>
        <dbReference type="ChEBI" id="CHEBI:30616"/>
    </ligand>
</feature>
<dbReference type="InterPro" id="IPR023299">
    <property type="entry name" value="ATPase_P-typ_cyto_dom_N"/>
</dbReference>
<dbReference type="Proteomes" id="UP001162131">
    <property type="component" value="Unassembled WGS sequence"/>
</dbReference>
<feature type="transmembrane region" description="Helical" evidence="16">
    <location>
        <begin position="1018"/>
        <end position="1040"/>
    </location>
</feature>
<evidence type="ECO:0000259" key="19">
    <source>
        <dbReference type="Pfam" id="PF16212"/>
    </source>
</evidence>
<keyword evidence="10 16" id="KW-1133">Transmembrane helix</keyword>
<keyword evidence="17" id="KW-0175">Coiled coil</keyword>
<proteinExistence type="inferred from homology"/>
<dbReference type="Gene3D" id="2.70.150.10">
    <property type="entry name" value="Calcium-transporting ATPase, cytoplasmic transduction domain A"/>
    <property type="match status" value="1"/>
</dbReference>
<dbReference type="Gene3D" id="3.40.1110.10">
    <property type="entry name" value="Calcium-transporting ATPase, cytoplasmic domain N"/>
    <property type="match status" value="1"/>
</dbReference>
<dbReference type="InterPro" id="IPR036412">
    <property type="entry name" value="HAD-like_sf"/>
</dbReference>
<dbReference type="PROSITE" id="PS00154">
    <property type="entry name" value="ATPASE_E1_E2"/>
    <property type="match status" value="1"/>
</dbReference>
<feature type="transmembrane region" description="Helical" evidence="16">
    <location>
        <begin position="914"/>
        <end position="936"/>
    </location>
</feature>
<dbReference type="GO" id="GO:0016887">
    <property type="term" value="F:ATP hydrolysis activity"/>
    <property type="evidence" value="ECO:0007669"/>
    <property type="project" value="InterPro"/>
</dbReference>
<dbReference type="InterPro" id="IPR023214">
    <property type="entry name" value="HAD_sf"/>
</dbReference>
<dbReference type="SFLD" id="SFLDS00003">
    <property type="entry name" value="Haloacid_Dehalogenase"/>
    <property type="match status" value="1"/>
</dbReference>
<evidence type="ECO:0000256" key="3">
    <source>
        <dbReference type="ARBA" id="ARBA00022553"/>
    </source>
</evidence>
<evidence type="ECO:0000256" key="6">
    <source>
        <dbReference type="ARBA" id="ARBA00022741"/>
    </source>
</evidence>
<keyword evidence="8 15" id="KW-0460">Magnesium</keyword>
<dbReference type="EC" id="7.6.2.1" evidence="16"/>
<feature type="transmembrane region" description="Helical" evidence="16">
    <location>
        <begin position="88"/>
        <end position="105"/>
    </location>
</feature>
<keyword evidence="9 16" id="KW-1278">Translocase</keyword>
<dbReference type="FunFam" id="3.40.1110.10:FF:000087">
    <property type="entry name" value="Phospholipid-transporting ATPase"/>
    <property type="match status" value="1"/>
</dbReference>
<feature type="binding site" evidence="15">
    <location>
        <position position="402"/>
    </location>
    <ligand>
        <name>Mg(2+)</name>
        <dbReference type="ChEBI" id="CHEBI:18420"/>
    </ligand>
</feature>
<dbReference type="InterPro" id="IPR008250">
    <property type="entry name" value="ATPase_P-typ_transduc_dom_A_sf"/>
</dbReference>
<dbReference type="GO" id="GO:0045332">
    <property type="term" value="P:phospholipid translocation"/>
    <property type="evidence" value="ECO:0007669"/>
    <property type="project" value="TreeGrafter"/>
</dbReference>
<feature type="binding site" evidence="14">
    <location>
        <position position="778"/>
    </location>
    <ligand>
        <name>ATP</name>
        <dbReference type="ChEBI" id="CHEBI:30616"/>
    </ligand>
</feature>
<evidence type="ECO:0000313" key="21">
    <source>
        <dbReference type="Proteomes" id="UP001162131"/>
    </source>
</evidence>
<gene>
    <name evidence="20" type="ORF">BSTOLATCC_MIC42184</name>
</gene>
<dbReference type="InterPro" id="IPR018303">
    <property type="entry name" value="ATPase_P-typ_P_site"/>
</dbReference>
<dbReference type="InterPro" id="IPR032630">
    <property type="entry name" value="P_typ_ATPase_c"/>
</dbReference>
<dbReference type="Pfam" id="PF13246">
    <property type="entry name" value="Cation_ATPase"/>
    <property type="match status" value="1"/>
</dbReference>
<comment type="caution">
    <text evidence="20">The sequence shown here is derived from an EMBL/GenBank/DDBJ whole genome shotgun (WGS) entry which is preliminary data.</text>
</comment>
<feature type="transmembrane region" description="Helical" evidence="16">
    <location>
        <begin position="328"/>
        <end position="352"/>
    </location>
</feature>
<dbReference type="InterPro" id="IPR044492">
    <property type="entry name" value="P_typ_ATPase_HD_dom"/>
</dbReference>
<dbReference type="FunFam" id="3.40.50.1000:FF:000190">
    <property type="entry name" value="Phospholipid-transporting ATPase"/>
    <property type="match status" value="1"/>
</dbReference>
<feature type="binding site" evidence="14">
    <location>
        <position position="524"/>
    </location>
    <ligand>
        <name>ATP</name>
        <dbReference type="ChEBI" id="CHEBI:30616"/>
    </ligand>
</feature>
<evidence type="ECO:0000256" key="2">
    <source>
        <dbReference type="ARBA" id="ARBA00008109"/>
    </source>
</evidence>
<feature type="binding site" evidence="14">
    <location>
        <position position="400"/>
    </location>
    <ligand>
        <name>ATP</name>
        <dbReference type="ChEBI" id="CHEBI:30616"/>
    </ligand>
</feature>
<keyword evidence="3" id="KW-0597">Phosphoprotein</keyword>
<feature type="transmembrane region" description="Helical" evidence="16">
    <location>
        <begin position="948"/>
        <end position="965"/>
    </location>
</feature>
<comment type="subcellular location">
    <subcellularLocation>
        <location evidence="1 16">Membrane</location>
        <topology evidence="1 16">Multi-pass membrane protein</topology>
    </subcellularLocation>
</comment>
<feature type="transmembrane region" description="Helical" evidence="16">
    <location>
        <begin position="864"/>
        <end position="884"/>
    </location>
</feature>
<dbReference type="SUPFAM" id="SSF81665">
    <property type="entry name" value="Calcium ATPase, transmembrane domain M"/>
    <property type="match status" value="1"/>
</dbReference>
<feature type="active site" description="4-aspartylphosphate intermediate" evidence="13">
    <location>
        <position position="400"/>
    </location>
</feature>
<feature type="binding site" evidence="14">
    <location>
        <position position="660"/>
    </location>
    <ligand>
        <name>ATP</name>
        <dbReference type="ChEBI" id="CHEBI:30616"/>
    </ligand>
</feature>
<feature type="transmembrane region" description="Helical" evidence="16">
    <location>
        <begin position="285"/>
        <end position="308"/>
    </location>
</feature>
<feature type="binding site" evidence="14">
    <location>
        <position position="661"/>
    </location>
    <ligand>
        <name>ATP</name>
        <dbReference type="ChEBI" id="CHEBI:30616"/>
    </ligand>
</feature>
<feature type="binding site" evidence="15">
    <location>
        <position position="778"/>
    </location>
    <ligand>
        <name>Mg(2+)</name>
        <dbReference type="ChEBI" id="CHEBI:18420"/>
    </ligand>
</feature>
<dbReference type="SFLD" id="SFLDF00027">
    <property type="entry name" value="p-type_atpase"/>
    <property type="match status" value="1"/>
</dbReference>
<dbReference type="Pfam" id="PF16209">
    <property type="entry name" value="PhoLip_ATPase_N"/>
    <property type="match status" value="1"/>
</dbReference>
<feature type="transmembrane region" description="Helical" evidence="16">
    <location>
        <begin position="977"/>
        <end position="998"/>
    </location>
</feature>
<organism evidence="20 21">
    <name type="scientific">Blepharisma stoltei</name>
    <dbReference type="NCBI Taxonomy" id="1481888"/>
    <lineage>
        <taxon>Eukaryota</taxon>
        <taxon>Sar</taxon>
        <taxon>Alveolata</taxon>
        <taxon>Ciliophora</taxon>
        <taxon>Postciliodesmatophora</taxon>
        <taxon>Heterotrichea</taxon>
        <taxon>Heterotrichida</taxon>
        <taxon>Blepharismidae</taxon>
        <taxon>Blepharisma</taxon>
    </lineage>
</organism>
<dbReference type="SUPFAM" id="SSF81660">
    <property type="entry name" value="Metal cation-transporting ATPase, ATP-binding domain N"/>
    <property type="match status" value="1"/>
</dbReference>
<evidence type="ECO:0000256" key="7">
    <source>
        <dbReference type="ARBA" id="ARBA00022840"/>
    </source>
</evidence>
<dbReference type="GO" id="GO:0005524">
    <property type="term" value="F:ATP binding"/>
    <property type="evidence" value="ECO:0007669"/>
    <property type="project" value="UniProtKB-UniRule"/>
</dbReference>
<dbReference type="GO" id="GO:0140326">
    <property type="term" value="F:ATPase-coupled intramembrane lipid transporter activity"/>
    <property type="evidence" value="ECO:0007669"/>
    <property type="project" value="UniProtKB-EC"/>
</dbReference>
<dbReference type="SUPFAM" id="SSF56784">
    <property type="entry name" value="HAD-like"/>
    <property type="match status" value="1"/>
</dbReference>
<keyword evidence="6 14" id="KW-0547">Nucleotide-binding</keyword>
<dbReference type="Pfam" id="PF16212">
    <property type="entry name" value="PhoLip_ATPase_C"/>
    <property type="match status" value="1"/>
</dbReference>
<dbReference type="FunFam" id="2.70.150.10:FF:000054">
    <property type="entry name" value="Phospholipid-transporting ATPase"/>
    <property type="match status" value="1"/>
</dbReference>
<feature type="domain" description="P-type ATPase N-terminal" evidence="18">
    <location>
        <begin position="34"/>
        <end position="85"/>
    </location>
</feature>
<feature type="coiled-coil region" evidence="17">
    <location>
        <begin position="98"/>
        <end position="125"/>
    </location>
</feature>
<dbReference type="GO" id="GO:0005886">
    <property type="term" value="C:plasma membrane"/>
    <property type="evidence" value="ECO:0007669"/>
    <property type="project" value="TreeGrafter"/>
</dbReference>
<accession>A0AAU9JPK6</accession>
<dbReference type="InterPro" id="IPR023298">
    <property type="entry name" value="ATPase_P-typ_TM_dom_sf"/>
</dbReference>
<feature type="domain" description="P-type ATPase C-terminal" evidence="19">
    <location>
        <begin position="800"/>
        <end position="1039"/>
    </location>
</feature>
<feature type="binding site" evidence="14">
    <location>
        <position position="547"/>
    </location>
    <ligand>
        <name>ATP</name>
        <dbReference type="ChEBI" id="CHEBI:30616"/>
    </ligand>
</feature>
<dbReference type="GO" id="GO:0000287">
    <property type="term" value="F:magnesium ion binding"/>
    <property type="evidence" value="ECO:0007669"/>
    <property type="project" value="UniProtKB-UniRule"/>
</dbReference>
<dbReference type="NCBIfam" id="TIGR01652">
    <property type="entry name" value="ATPase-Plipid"/>
    <property type="match status" value="1"/>
</dbReference>
<feature type="binding site" evidence="14">
    <location>
        <position position="753"/>
    </location>
    <ligand>
        <name>ATP</name>
        <dbReference type="ChEBI" id="CHEBI:30616"/>
    </ligand>
</feature>
<dbReference type="InterPro" id="IPR032631">
    <property type="entry name" value="P-type_ATPase_N"/>
</dbReference>
<feature type="binding site" evidence="15">
    <location>
        <position position="774"/>
    </location>
    <ligand>
        <name>Mg(2+)</name>
        <dbReference type="ChEBI" id="CHEBI:18420"/>
    </ligand>
</feature>
<feature type="binding site" evidence="14">
    <location>
        <position position="659"/>
    </location>
    <ligand>
        <name>ATP</name>
        <dbReference type="ChEBI" id="CHEBI:30616"/>
    </ligand>
</feature>
<sequence length="1126" mass="128046">MKDPLIESDISRRRATTLVMSERNFKIPLPEINPFPFNKISTSKYNCVTFLPKNLWFQFQKLANVYFLVVAVLQAIPEISVSGGVPNILLPLGFVLTVSAIKDLLEDMKRKRSDNEENNRLIKKRQNSQWVKIKWEQVKVGDVLFVSKDEYFPADMILLSSCDTKGICYIETKNLDGETNLKHKLANKSTQEYFSDPSKFDYFTCSVKCEDPNPMIYNFNGLLKIEGITSALSNEQFLLRGSSLKNTDWIAGLVVYTGHQTKIMLNSAKSRAKVSSLESYMNREVIYIFLLQLGICVFCASYYAIWYTDYKYETDIYLDLTRTGHADFVEFIVIFFTWTLIFTNFVPISLIVTLEMVKFLQAVFIAWDLKLYYEPTDTPAGVQSSNLNEELGQINYVFSDKTGTLTCNVMEFRKFSVLGTSYGTDDHLDLQYKIPHVDFVDNSLDHSDPMIIEFMMHLACCHTIISEMKDGELVYKASSPDELALVNAAKFFGYEFIARDQDMNIEIKIGERKMHFKLLNVIEFTSDRKRMTVIVKNPDGKIKLLCKGADSVILPRLNQSDLIPKTWNHLEKYANEGLRTLVIASRELSESEYLAWNLKFEEAMQDIHHREEKVNEVGEEIEQKLNLIGATAIEDKLQDNVPSTIKALRDAGVKIWVLTGDKVETAVNIGFSCNLLTSEMVRILVTSPKTQQVSEELDRGIKSFGANTDTHYALVVSGEALLKAMRGELVKKLILVTDKCNVVLACRVSPQQKADIVKMIRNNKIGARTLSIGDGANDVNMITAAHVGVGIAGLEGAQAVRASDYSVAQFSYLKRLMFVHGRESYRKNATLICYNFYKNVLLVIPLFCYGIFSAYSGQILYNTWTYQTFNIFFASLPIVIYALFDKEISYKRLEGNPMHYLLGLKGRLFNTSIFWLWILEASLQGLAITIVVMFSLCGETSSIEGRTNSMWTGSALIFAIVVIVANGKVVEFSYSHYWFSLTILSVSVLLYFFILAILTEWLPVSEWLDNYDSKGSLTQMFADGNTYLCSILLIFSFFFYKPLITHTTMLIDLIRKKKIVMLEDEELEDSDREKALQELPLEEKVAAQISLQKLSVKHTGFAFSGEAGHVPQITEKYFRSSTELLT</sequence>
<reference evidence="20" key="1">
    <citation type="submission" date="2021-09" db="EMBL/GenBank/DDBJ databases">
        <authorList>
            <consortium name="AG Swart"/>
            <person name="Singh M."/>
            <person name="Singh A."/>
            <person name="Seah K."/>
            <person name="Emmerich C."/>
        </authorList>
    </citation>
    <scope>NUCLEOTIDE SEQUENCE</scope>
    <source>
        <strain evidence="20">ATCC30299</strain>
    </source>
</reference>
<keyword evidence="7 14" id="KW-0067">ATP-binding</keyword>
<keyword evidence="11 16" id="KW-0472">Membrane</keyword>